<evidence type="ECO:0000256" key="2">
    <source>
        <dbReference type="SAM" id="SignalP"/>
    </source>
</evidence>
<evidence type="ECO:0000256" key="1">
    <source>
        <dbReference type="ARBA" id="ARBA00005437"/>
    </source>
</evidence>
<dbReference type="InterPro" id="IPR007612">
    <property type="entry name" value="LOR"/>
</dbReference>
<feature type="signal peptide" evidence="2">
    <location>
        <begin position="1"/>
        <end position="30"/>
    </location>
</feature>
<keyword evidence="4" id="KW-1185">Reference proteome</keyword>
<evidence type="ECO:0000313" key="4">
    <source>
        <dbReference type="Proteomes" id="UP001530293"/>
    </source>
</evidence>
<keyword evidence="2" id="KW-0732">Signal</keyword>
<dbReference type="Gene3D" id="2.40.160.200">
    <property type="entry name" value="LURP1-related"/>
    <property type="match status" value="1"/>
</dbReference>
<organism evidence="3 4">
    <name type="scientific">Discostella pseudostelligera</name>
    <dbReference type="NCBI Taxonomy" id="259834"/>
    <lineage>
        <taxon>Eukaryota</taxon>
        <taxon>Sar</taxon>
        <taxon>Stramenopiles</taxon>
        <taxon>Ochrophyta</taxon>
        <taxon>Bacillariophyta</taxon>
        <taxon>Coscinodiscophyceae</taxon>
        <taxon>Thalassiosirophycidae</taxon>
        <taxon>Stephanodiscales</taxon>
        <taxon>Stephanodiscaceae</taxon>
        <taxon>Discostella</taxon>
    </lineage>
</organism>
<dbReference type="Proteomes" id="UP001530293">
    <property type="component" value="Unassembled WGS sequence"/>
</dbReference>
<dbReference type="SUPFAM" id="SSF54518">
    <property type="entry name" value="Tubby C-terminal domain-like"/>
    <property type="match status" value="1"/>
</dbReference>
<feature type="chain" id="PRO_5044814731" description="Phospholipid scramblase" evidence="2">
    <location>
        <begin position="31"/>
        <end position="323"/>
    </location>
</feature>
<dbReference type="InterPro" id="IPR025659">
    <property type="entry name" value="Tubby-like_C"/>
</dbReference>
<comment type="similarity">
    <text evidence="1">Belongs to the LOR family.</text>
</comment>
<proteinExistence type="inferred from homology"/>
<accession>A0ABD3MCU1</accession>
<dbReference type="InterPro" id="IPR038595">
    <property type="entry name" value="LOR_sf"/>
</dbReference>
<dbReference type="EMBL" id="JALLBG020000195">
    <property type="protein sequence ID" value="KAL3759997.1"/>
    <property type="molecule type" value="Genomic_DNA"/>
</dbReference>
<evidence type="ECO:0000313" key="3">
    <source>
        <dbReference type="EMBL" id="KAL3759997.1"/>
    </source>
</evidence>
<evidence type="ECO:0008006" key="5">
    <source>
        <dbReference type="Google" id="ProtNLM"/>
    </source>
</evidence>
<comment type="caution">
    <text evidence="3">The sequence shown here is derived from an EMBL/GenBank/DDBJ whole genome shotgun (WGS) entry which is preliminary data.</text>
</comment>
<dbReference type="AlphaFoldDB" id="A0ABD3MCU1"/>
<dbReference type="Pfam" id="PF04525">
    <property type="entry name" value="LOR"/>
    <property type="match status" value="1"/>
</dbReference>
<sequence>MGKMMISPLLPCVVRNLLPLLLLLPAAVVAFAPTSSSFYLNSPASTAAYAPAPRLLPLPLRRCGLHLHQIRQLQPQRQRQYLTKSTSTTLYNLLDLIGLGSQEIEPETQLPYSPPLSPELSISDATRTFAIMERPLSFTGEDFDIVELTEDGGGGWNSNRRDFVKVRGAMMHLPGKDKMNLFSCGSGNKCVVADRVWIAATPSYDIIRGDDNTKIGWMEKRLIGFQDTFDVYMEGRGGFGITGLFKPTPAYRIEGDFLDRNFAFKNEEGKIVARANMNGWVQFDAMNHYQVRVASGMDALLVLACVCCIDEEFDEEHRKRREE</sequence>
<name>A0ABD3MCU1_9STRA</name>
<gene>
    <name evidence="3" type="ORF">ACHAWU_000620</name>
</gene>
<reference evidence="3 4" key="1">
    <citation type="submission" date="2024-10" db="EMBL/GenBank/DDBJ databases">
        <title>Updated reference genomes for cyclostephanoid diatoms.</title>
        <authorList>
            <person name="Roberts W.R."/>
            <person name="Alverson A.J."/>
        </authorList>
    </citation>
    <scope>NUCLEOTIDE SEQUENCE [LARGE SCALE GENOMIC DNA]</scope>
    <source>
        <strain evidence="3 4">AJA232-27</strain>
    </source>
</reference>
<protein>
    <recommendedName>
        <fullName evidence="5">Phospholipid scramblase</fullName>
    </recommendedName>
</protein>